<reference evidence="1 2" key="1">
    <citation type="journal article" date="2021" name="J. Hered.">
        <title>A chromosome-level genome assembly of the parasitoid wasp, Cotesia glomerata (Hymenoptera: Braconidae).</title>
        <authorList>
            <person name="Pinto B.J."/>
            <person name="Weis J.J."/>
            <person name="Gamble T."/>
            <person name="Ode P.J."/>
            <person name="Paul R."/>
            <person name="Zaspel J.M."/>
        </authorList>
    </citation>
    <scope>NUCLEOTIDE SEQUENCE [LARGE SCALE GENOMIC DNA]</scope>
    <source>
        <strain evidence="1">CgM1</strain>
    </source>
</reference>
<accession>A0AAV7IWJ3</accession>
<keyword evidence="2" id="KW-1185">Reference proteome</keyword>
<comment type="caution">
    <text evidence="1">The sequence shown here is derived from an EMBL/GenBank/DDBJ whole genome shotgun (WGS) entry which is preliminary data.</text>
</comment>
<organism evidence="1 2">
    <name type="scientific">Cotesia glomerata</name>
    <name type="common">Lepidopteran parasitic wasp</name>
    <name type="synonym">Apanteles glomeratus</name>
    <dbReference type="NCBI Taxonomy" id="32391"/>
    <lineage>
        <taxon>Eukaryota</taxon>
        <taxon>Metazoa</taxon>
        <taxon>Ecdysozoa</taxon>
        <taxon>Arthropoda</taxon>
        <taxon>Hexapoda</taxon>
        <taxon>Insecta</taxon>
        <taxon>Pterygota</taxon>
        <taxon>Neoptera</taxon>
        <taxon>Endopterygota</taxon>
        <taxon>Hymenoptera</taxon>
        <taxon>Apocrita</taxon>
        <taxon>Ichneumonoidea</taxon>
        <taxon>Braconidae</taxon>
        <taxon>Microgastrinae</taxon>
        <taxon>Cotesia</taxon>
    </lineage>
</organism>
<dbReference type="EMBL" id="JAHXZJ010000374">
    <property type="protein sequence ID" value="KAH0561048.1"/>
    <property type="molecule type" value="Genomic_DNA"/>
</dbReference>
<sequence length="97" mass="10878">MMKKNDVLFTFDLIPKSSALQELKDIAEGGTTDTIADVGMVVPYKSFGVREYTKAVTSAISTLQRSTRGPRLEMFQRYDIHVLITMKELTPSPTGEY</sequence>
<dbReference type="AlphaFoldDB" id="A0AAV7IWJ3"/>
<protein>
    <submittedName>
        <fullName evidence="1">Uncharacterized protein</fullName>
    </submittedName>
</protein>
<dbReference type="Proteomes" id="UP000826195">
    <property type="component" value="Unassembled WGS sequence"/>
</dbReference>
<evidence type="ECO:0000313" key="1">
    <source>
        <dbReference type="EMBL" id="KAH0561048.1"/>
    </source>
</evidence>
<name>A0AAV7IWJ3_COTGL</name>
<evidence type="ECO:0000313" key="2">
    <source>
        <dbReference type="Proteomes" id="UP000826195"/>
    </source>
</evidence>
<proteinExistence type="predicted"/>
<gene>
    <name evidence="1" type="ORF">KQX54_011769</name>
</gene>